<organism evidence="3 4">
    <name type="scientific">Shouchella lonarensis</name>
    <dbReference type="NCBI Taxonomy" id="1464122"/>
    <lineage>
        <taxon>Bacteria</taxon>
        <taxon>Bacillati</taxon>
        <taxon>Bacillota</taxon>
        <taxon>Bacilli</taxon>
        <taxon>Bacillales</taxon>
        <taxon>Bacillaceae</taxon>
        <taxon>Shouchella</taxon>
    </lineage>
</organism>
<dbReference type="PANTHER" id="PTHR36834:SF1">
    <property type="entry name" value="INTEGRAL MEMBRANE PROTEIN"/>
    <property type="match status" value="1"/>
</dbReference>
<dbReference type="RefSeq" id="WP_176763825.1">
    <property type="nucleotide sequence ID" value="NZ_FMYM01000004.1"/>
</dbReference>
<feature type="transmembrane region" description="Helical" evidence="1">
    <location>
        <begin position="125"/>
        <end position="146"/>
    </location>
</feature>
<keyword evidence="1" id="KW-1133">Transmembrane helix</keyword>
<feature type="transmembrane region" description="Helical" evidence="1">
    <location>
        <begin position="90"/>
        <end position="113"/>
    </location>
</feature>
<evidence type="ECO:0000256" key="1">
    <source>
        <dbReference type="SAM" id="Phobius"/>
    </source>
</evidence>
<protein>
    <submittedName>
        <fullName evidence="3">VanZ like family protein</fullName>
    </submittedName>
</protein>
<evidence type="ECO:0000313" key="4">
    <source>
        <dbReference type="Proteomes" id="UP000242662"/>
    </source>
</evidence>
<feature type="domain" description="VanZ-like" evidence="2">
    <location>
        <begin position="53"/>
        <end position="173"/>
    </location>
</feature>
<dbReference type="STRING" id="1464122.SAMN05421737_104219"/>
<proteinExistence type="predicted"/>
<gene>
    <name evidence="3" type="ORF">SAMN05421737_104219</name>
</gene>
<feature type="transmembrane region" description="Helical" evidence="1">
    <location>
        <begin position="51"/>
        <end position="70"/>
    </location>
</feature>
<feature type="transmembrane region" description="Helical" evidence="1">
    <location>
        <begin position="158"/>
        <end position="179"/>
    </location>
</feature>
<evidence type="ECO:0000259" key="2">
    <source>
        <dbReference type="Pfam" id="PF04892"/>
    </source>
</evidence>
<reference evidence="4" key="1">
    <citation type="submission" date="2016-09" db="EMBL/GenBank/DDBJ databases">
        <authorList>
            <person name="Varghese N."/>
            <person name="Submissions S."/>
        </authorList>
    </citation>
    <scope>NUCLEOTIDE SEQUENCE [LARGE SCALE GENOMIC DNA]</scope>
    <source>
        <strain evidence="4">25nlg</strain>
    </source>
</reference>
<dbReference type="InterPro" id="IPR006976">
    <property type="entry name" value="VanZ-like"/>
</dbReference>
<dbReference type="PANTHER" id="PTHR36834">
    <property type="entry name" value="MEMBRANE PROTEIN-RELATED"/>
    <property type="match status" value="1"/>
</dbReference>
<dbReference type="InterPro" id="IPR053150">
    <property type="entry name" value="Teicoplanin_resist-assoc"/>
</dbReference>
<accession>A0A1G6HX80</accession>
<keyword evidence="1" id="KW-0812">Transmembrane</keyword>
<feature type="transmembrane region" description="Helical" evidence="1">
    <location>
        <begin position="12"/>
        <end position="30"/>
    </location>
</feature>
<keyword evidence="4" id="KW-1185">Reference proteome</keyword>
<keyword evidence="1" id="KW-0472">Membrane</keyword>
<dbReference type="Pfam" id="PF04892">
    <property type="entry name" value="VanZ"/>
    <property type="match status" value="1"/>
</dbReference>
<name>A0A1G6HX80_9BACI</name>
<evidence type="ECO:0000313" key="3">
    <source>
        <dbReference type="EMBL" id="SDB98821.1"/>
    </source>
</evidence>
<sequence>MEQLWYSFSDVIPIFTVMIPFVLGISWLHFKRQRKKGLSHREAFFFSSTGALFILSIIGILLVTLLPIYGMRSQTLQLKPFSSILHLLEYSITASVTIRLIGFNMILFMPFGLFFSLRFHRKMSVWTITFLGMLFSTGIETAQYVLAIGRTSNIDDVILNTTGTFIGALIGLLISKLFFKKTRKKSIRNK</sequence>
<dbReference type="AlphaFoldDB" id="A0A1G6HX80"/>
<dbReference type="Proteomes" id="UP000242662">
    <property type="component" value="Unassembled WGS sequence"/>
</dbReference>
<dbReference type="EMBL" id="FMYM01000004">
    <property type="protein sequence ID" value="SDB98821.1"/>
    <property type="molecule type" value="Genomic_DNA"/>
</dbReference>